<gene>
    <name evidence="1" type="ORF">LAMO00422_LOCUS11844</name>
</gene>
<reference evidence="1" key="1">
    <citation type="submission" date="2021-01" db="EMBL/GenBank/DDBJ databases">
        <authorList>
            <person name="Corre E."/>
            <person name="Pelletier E."/>
            <person name="Niang G."/>
            <person name="Scheremetjew M."/>
            <person name="Finn R."/>
            <person name="Kale V."/>
            <person name="Holt S."/>
            <person name="Cochrane G."/>
            <person name="Meng A."/>
            <person name="Brown T."/>
            <person name="Cohen L."/>
        </authorList>
    </citation>
    <scope>NUCLEOTIDE SEQUENCE</scope>
    <source>
        <strain evidence="1">CCMP2058</strain>
    </source>
</reference>
<dbReference type="EMBL" id="HBEM01017306">
    <property type="protein sequence ID" value="CAD8452904.1"/>
    <property type="molecule type" value="Transcribed_RNA"/>
</dbReference>
<name>A0A7S0DGZ3_9EUKA</name>
<proteinExistence type="predicted"/>
<organism evidence="1">
    <name type="scientific">Amorphochlora amoebiformis</name>
    <dbReference type="NCBI Taxonomy" id="1561963"/>
    <lineage>
        <taxon>Eukaryota</taxon>
        <taxon>Sar</taxon>
        <taxon>Rhizaria</taxon>
        <taxon>Cercozoa</taxon>
        <taxon>Chlorarachniophyceae</taxon>
        <taxon>Amorphochlora</taxon>
    </lineage>
</organism>
<dbReference type="AlphaFoldDB" id="A0A7S0DGZ3"/>
<evidence type="ECO:0000313" key="1">
    <source>
        <dbReference type="EMBL" id="CAD8452904.1"/>
    </source>
</evidence>
<protein>
    <submittedName>
        <fullName evidence="1">Uncharacterized protein</fullName>
    </submittedName>
</protein>
<sequence length="145" mass="16551">MQGGTKQQLYSANLVACVHCQYVLTAEDWLGGRYQKKCECHPEPLDPWKVVSVVEHKLLYGRRFQCCGAIYATRISTSRISKYHYPLGCKRKVQHLPLKIVSMICMLIRNADPSIPKQVATVVVGYLDFGHYAEHAELAERKSRK</sequence>
<accession>A0A7S0DGZ3</accession>